<evidence type="ECO:0000313" key="3">
    <source>
        <dbReference type="Proteomes" id="UP000295781"/>
    </source>
</evidence>
<dbReference type="AlphaFoldDB" id="A0A4P2Q268"/>
<reference evidence="2 3" key="1">
    <citation type="submission" date="2015-09" db="EMBL/GenBank/DDBJ databases">
        <title>Sorangium comparison.</title>
        <authorList>
            <person name="Zaburannyi N."/>
            <person name="Bunk B."/>
            <person name="Overmann J."/>
            <person name="Mueller R."/>
        </authorList>
    </citation>
    <scope>NUCLEOTIDE SEQUENCE [LARGE SCALE GENOMIC DNA]</scope>
    <source>
        <strain evidence="2 3">So ceGT47</strain>
    </source>
</reference>
<evidence type="ECO:0000256" key="1">
    <source>
        <dbReference type="SAM" id="MobiDB-lite"/>
    </source>
</evidence>
<feature type="region of interest" description="Disordered" evidence="1">
    <location>
        <begin position="56"/>
        <end position="91"/>
    </location>
</feature>
<evidence type="ECO:0008006" key="4">
    <source>
        <dbReference type="Google" id="ProtNLM"/>
    </source>
</evidence>
<proteinExistence type="predicted"/>
<protein>
    <recommendedName>
        <fullName evidence="4">Transposase</fullName>
    </recommendedName>
</protein>
<organism evidence="2 3">
    <name type="scientific">Sorangium cellulosum</name>
    <name type="common">Polyangium cellulosum</name>
    <dbReference type="NCBI Taxonomy" id="56"/>
    <lineage>
        <taxon>Bacteria</taxon>
        <taxon>Pseudomonadati</taxon>
        <taxon>Myxococcota</taxon>
        <taxon>Polyangia</taxon>
        <taxon>Polyangiales</taxon>
        <taxon>Polyangiaceae</taxon>
        <taxon>Sorangium</taxon>
    </lineage>
</organism>
<evidence type="ECO:0000313" key="2">
    <source>
        <dbReference type="EMBL" id="AUX23385.1"/>
    </source>
</evidence>
<dbReference type="EMBL" id="CP012670">
    <property type="protein sequence ID" value="AUX23385.1"/>
    <property type="molecule type" value="Genomic_DNA"/>
</dbReference>
<sequence>MSTPNATTTRLRDADAPWIARRRRGLGAPLPPRPRRAAGHGHRLGLVRGAVLARLGRRQRPRDRGPDRLALPLRDPHRRRPGARVEDRLDRDEHHVDSTIVRGQKHVAGAQGDPEVEGLGRRQGVFATKLHLRAGNGGKPIAFPPTAGQRHETIAFNDLMARSTVRRPGRGRPRHRPRAIVRGRVHHPRRARMCARIGSARASPPKCNQPCATLCDRGKCQQV</sequence>
<dbReference type="Proteomes" id="UP000295781">
    <property type="component" value="Chromosome"/>
</dbReference>
<accession>A0A4P2Q268</accession>
<name>A0A4P2Q268_SORCE</name>
<gene>
    <name evidence="2" type="ORF">SOCEGT47_039100</name>
</gene>